<organism evidence="2 3">
    <name type="scientific">Agrocybe pediades</name>
    <dbReference type="NCBI Taxonomy" id="84607"/>
    <lineage>
        <taxon>Eukaryota</taxon>
        <taxon>Fungi</taxon>
        <taxon>Dikarya</taxon>
        <taxon>Basidiomycota</taxon>
        <taxon>Agaricomycotina</taxon>
        <taxon>Agaricomycetes</taxon>
        <taxon>Agaricomycetidae</taxon>
        <taxon>Agaricales</taxon>
        <taxon>Agaricineae</taxon>
        <taxon>Strophariaceae</taxon>
        <taxon>Agrocybe</taxon>
    </lineage>
</organism>
<dbReference type="InterPro" id="IPR016181">
    <property type="entry name" value="Acyl_CoA_acyltransferase"/>
</dbReference>
<name>A0A8H4R411_9AGAR</name>
<dbReference type="Proteomes" id="UP000521872">
    <property type="component" value="Unassembled WGS sequence"/>
</dbReference>
<gene>
    <name evidence="2" type="ORF">D9613_012081</name>
</gene>
<evidence type="ECO:0000313" key="2">
    <source>
        <dbReference type="EMBL" id="KAF4621801.1"/>
    </source>
</evidence>
<comment type="caution">
    <text evidence="2">The sequence shown here is derived from an EMBL/GenBank/DDBJ whole genome shotgun (WGS) entry which is preliminary data.</text>
</comment>
<dbReference type="EMBL" id="JAACJL010000004">
    <property type="protein sequence ID" value="KAF4621801.1"/>
    <property type="molecule type" value="Genomic_DNA"/>
</dbReference>
<keyword evidence="3" id="KW-1185">Reference proteome</keyword>
<evidence type="ECO:0000313" key="3">
    <source>
        <dbReference type="Proteomes" id="UP000521872"/>
    </source>
</evidence>
<proteinExistence type="predicted"/>
<feature type="domain" description="N-acetyltransferase" evidence="1">
    <location>
        <begin position="108"/>
        <end position="162"/>
    </location>
</feature>
<dbReference type="Gene3D" id="3.40.630.30">
    <property type="match status" value="1"/>
</dbReference>
<dbReference type="AlphaFoldDB" id="A0A8H4R411"/>
<dbReference type="InterPro" id="IPR000182">
    <property type="entry name" value="GNAT_dom"/>
</dbReference>
<dbReference type="GO" id="GO:0016747">
    <property type="term" value="F:acyltransferase activity, transferring groups other than amino-acyl groups"/>
    <property type="evidence" value="ECO:0007669"/>
    <property type="project" value="InterPro"/>
</dbReference>
<dbReference type="SUPFAM" id="SSF55729">
    <property type="entry name" value="Acyl-CoA N-acyltransferases (Nat)"/>
    <property type="match status" value="1"/>
</dbReference>
<protein>
    <recommendedName>
        <fullName evidence="1">N-acetyltransferase domain-containing protein</fullName>
    </recommendedName>
</protein>
<sequence length="192" mass="21754">MNGDVHSSVPADLPIRIEKVPVEKTLQLRHSVLWPDMPLSHVRLPEDDLGVHYGVFLQEGEEGKQNEQEPVAVISLFVEDLPSIDKAALQEESDDVTRDLLQCSSGRAVRFRKFACAPHFQGRGLGTKLLLHALLLCRSEQGAIVAWCDARKSTMEWYRKRGLVPFGNTFYKGRVEYIRMLLDLRSIGQEDL</sequence>
<dbReference type="Pfam" id="PF13508">
    <property type="entry name" value="Acetyltransf_7"/>
    <property type="match status" value="1"/>
</dbReference>
<reference evidence="2 3" key="1">
    <citation type="submission" date="2019-12" db="EMBL/GenBank/DDBJ databases">
        <authorList>
            <person name="Floudas D."/>
            <person name="Bentzer J."/>
            <person name="Ahren D."/>
            <person name="Johansson T."/>
            <person name="Persson P."/>
            <person name="Tunlid A."/>
        </authorList>
    </citation>
    <scope>NUCLEOTIDE SEQUENCE [LARGE SCALE GENOMIC DNA]</scope>
    <source>
        <strain evidence="2 3">CBS 102.39</strain>
    </source>
</reference>
<evidence type="ECO:0000259" key="1">
    <source>
        <dbReference type="Pfam" id="PF13508"/>
    </source>
</evidence>
<accession>A0A8H4R411</accession>